<evidence type="ECO:0000313" key="3">
    <source>
        <dbReference type="Proteomes" id="UP001634394"/>
    </source>
</evidence>
<evidence type="ECO:0000313" key="2">
    <source>
        <dbReference type="EMBL" id="KAL3870217.1"/>
    </source>
</evidence>
<protein>
    <recommendedName>
        <fullName evidence="4">ZAD domain-containing protein</fullName>
    </recommendedName>
</protein>
<accession>A0ABD3WBY6</accession>
<dbReference type="InterPro" id="IPR016024">
    <property type="entry name" value="ARM-type_fold"/>
</dbReference>
<feature type="region of interest" description="Disordered" evidence="1">
    <location>
        <begin position="343"/>
        <end position="400"/>
    </location>
</feature>
<evidence type="ECO:0008006" key="4">
    <source>
        <dbReference type="Google" id="ProtNLM"/>
    </source>
</evidence>
<name>A0ABD3WBY6_SINWO</name>
<organism evidence="2 3">
    <name type="scientific">Sinanodonta woodiana</name>
    <name type="common">Chinese pond mussel</name>
    <name type="synonym">Anodonta woodiana</name>
    <dbReference type="NCBI Taxonomy" id="1069815"/>
    <lineage>
        <taxon>Eukaryota</taxon>
        <taxon>Metazoa</taxon>
        <taxon>Spiralia</taxon>
        <taxon>Lophotrochozoa</taxon>
        <taxon>Mollusca</taxon>
        <taxon>Bivalvia</taxon>
        <taxon>Autobranchia</taxon>
        <taxon>Heteroconchia</taxon>
        <taxon>Palaeoheterodonta</taxon>
        <taxon>Unionida</taxon>
        <taxon>Unionoidea</taxon>
        <taxon>Unionidae</taxon>
        <taxon>Unioninae</taxon>
        <taxon>Sinanodonta</taxon>
    </lineage>
</organism>
<keyword evidence="3" id="KW-1185">Reference proteome</keyword>
<sequence>MSVCANCCNEFEKKNMGYKRHSLENIIPGTNTVAREAISFITGVDFESFPTRQGYFLCLECWSSLCGALKYRAYLSTFCENTKPTSYIALQTATEDTDGSVCKNQPCATNAPVGSENQNVITEHNSITRENNDEETLVLPGPSRFHDDNLPPALFQQNNRQLDCAAGYIKNAEYTKGYRALFNATKTSRKQFFKFICNSVRKEVRCLRTSTSFPLFHDVTPSNLRNFSWDSTIDQLAQFAPVLYAALFGALTDSRRRSLEKKGHINPKVRLGTALSCLLYTKYPKKASFIPSVYSIKFTKIRKLPTMKYIYRAGLCTQMTCASAALNRFGNDFETAAKTVFEMGKSNDEEEDEDEGEIDDDDTDDEESGSDDEMSKEEDEDEETDVNNREEAGHDGKEES</sequence>
<reference evidence="2 3" key="1">
    <citation type="submission" date="2024-11" db="EMBL/GenBank/DDBJ databases">
        <title>Chromosome-level genome assembly of the freshwater bivalve Anodonta woodiana.</title>
        <authorList>
            <person name="Chen X."/>
        </authorList>
    </citation>
    <scope>NUCLEOTIDE SEQUENCE [LARGE SCALE GENOMIC DNA]</scope>
    <source>
        <strain evidence="2">MN2024</strain>
        <tissue evidence="2">Gills</tissue>
    </source>
</reference>
<dbReference type="SUPFAM" id="SSF48371">
    <property type="entry name" value="ARM repeat"/>
    <property type="match status" value="1"/>
</dbReference>
<gene>
    <name evidence="2" type="ORF">ACJMK2_038295</name>
</gene>
<comment type="caution">
    <text evidence="2">The sequence shown here is derived from an EMBL/GenBank/DDBJ whole genome shotgun (WGS) entry which is preliminary data.</text>
</comment>
<dbReference type="EMBL" id="JBJQND010000007">
    <property type="protein sequence ID" value="KAL3870217.1"/>
    <property type="molecule type" value="Genomic_DNA"/>
</dbReference>
<dbReference type="AlphaFoldDB" id="A0ABD3WBY6"/>
<feature type="compositionally biased region" description="Basic and acidic residues" evidence="1">
    <location>
        <begin position="386"/>
        <end position="400"/>
    </location>
</feature>
<evidence type="ECO:0000256" key="1">
    <source>
        <dbReference type="SAM" id="MobiDB-lite"/>
    </source>
</evidence>
<dbReference type="Proteomes" id="UP001634394">
    <property type="component" value="Unassembled WGS sequence"/>
</dbReference>
<feature type="compositionally biased region" description="Acidic residues" evidence="1">
    <location>
        <begin position="348"/>
        <end position="385"/>
    </location>
</feature>
<proteinExistence type="predicted"/>